<protein>
    <recommendedName>
        <fullName evidence="4">Transcription factor Iwr1 domain-containing protein</fullName>
    </recommendedName>
</protein>
<accession>A0A1C7LTN6</accession>
<sequence>MEIDCENLLTSESNTLGIDHEDTWAADADDGPTVDINRAQFYTSEHEDFADEFQGPEDTSEESDDSEHSPDEHEFLDYDEDEFLEDNPDEHESLDYDEDKFPEEDNPDWSESSDYDKDEYYQSATQQRSCQKRV</sequence>
<proteinExistence type="predicted"/>
<evidence type="ECO:0000256" key="1">
    <source>
        <dbReference type="SAM" id="MobiDB-lite"/>
    </source>
</evidence>
<dbReference type="AlphaFoldDB" id="A0A1C7LTN6"/>
<feature type="region of interest" description="Disordered" evidence="1">
    <location>
        <begin position="45"/>
        <end position="134"/>
    </location>
</feature>
<feature type="compositionally biased region" description="Basic and acidic residues" evidence="1">
    <location>
        <begin position="66"/>
        <end position="76"/>
    </location>
</feature>
<comment type="caution">
    <text evidence="2">The sequence shown here is derived from an EMBL/GenBank/DDBJ whole genome shotgun (WGS) entry which is preliminary data.</text>
</comment>
<feature type="compositionally biased region" description="Polar residues" evidence="1">
    <location>
        <begin position="122"/>
        <end position="134"/>
    </location>
</feature>
<feature type="compositionally biased region" description="Acidic residues" evidence="1">
    <location>
        <begin position="95"/>
        <end position="113"/>
    </location>
</feature>
<evidence type="ECO:0000313" key="2">
    <source>
        <dbReference type="EMBL" id="OBZ67888.1"/>
    </source>
</evidence>
<reference evidence="2 3" key="1">
    <citation type="submission" date="2016-03" db="EMBL/GenBank/DDBJ databases">
        <title>Whole genome sequencing of Grifola frondosa 9006-11.</title>
        <authorList>
            <person name="Min B."/>
            <person name="Park H."/>
            <person name="Kim J.-G."/>
            <person name="Cho H."/>
            <person name="Oh Y.-L."/>
            <person name="Kong W.-S."/>
            <person name="Choi I.-G."/>
        </authorList>
    </citation>
    <scope>NUCLEOTIDE SEQUENCE [LARGE SCALE GENOMIC DNA]</scope>
    <source>
        <strain evidence="2 3">9006-11</strain>
    </source>
</reference>
<feature type="compositionally biased region" description="Acidic residues" evidence="1">
    <location>
        <begin position="48"/>
        <end position="65"/>
    </location>
</feature>
<gene>
    <name evidence="2" type="ORF">A0H81_12057</name>
</gene>
<name>A0A1C7LTN6_GRIFR</name>
<keyword evidence="3" id="KW-1185">Reference proteome</keyword>
<feature type="compositionally biased region" description="Acidic residues" evidence="1">
    <location>
        <begin position="77"/>
        <end position="89"/>
    </location>
</feature>
<dbReference type="EMBL" id="LUGG01000023">
    <property type="protein sequence ID" value="OBZ67888.1"/>
    <property type="molecule type" value="Genomic_DNA"/>
</dbReference>
<dbReference type="Proteomes" id="UP000092993">
    <property type="component" value="Unassembled WGS sequence"/>
</dbReference>
<organism evidence="2 3">
    <name type="scientific">Grifola frondosa</name>
    <name type="common">Maitake</name>
    <name type="synonym">Polyporus frondosus</name>
    <dbReference type="NCBI Taxonomy" id="5627"/>
    <lineage>
        <taxon>Eukaryota</taxon>
        <taxon>Fungi</taxon>
        <taxon>Dikarya</taxon>
        <taxon>Basidiomycota</taxon>
        <taxon>Agaricomycotina</taxon>
        <taxon>Agaricomycetes</taxon>
        <taxon>Polyporales</taxon>
        <taxon>Grifolaceae</taxon>
        <taxon>Grifola</taxon>
    </lineage>
</organism>
<evidence type="ECO:0000313" key="3">
    <source>
        <dbReference type="Proteomes" id="UP000092993"/>
    </source>
</evidence>
<evidence type="ECO:0008006" key="4">
    <source>
        <dbReference type="Google" id="ProtNLM"/>
    </source>
</evidence>